<feature type="compositionally biased region" description="Acidic residues" evidence="1">
    <location>
        <begin position="1478"/>
        <end position="1489"/>
    </location>
</feature>
<dbReference type="CDD" id="cd00063">
    <property type="entry name" value="FN3"/>
    <property type="match status" value="2"/>
</dbReference>
<dbReference type="Pfam" id="PF13472">
    <property type="entry name" value="Lipase_GDSL_2"/>
    <property type="match status" value="1"/>
</dbReference>
<dbReference type="PANTHER" id="PTHR43118:SF1">
    <property type="entry name" value="RHAMNOGALACTURONAN LYASE (EUROFUNG)"/>
    <property type="match status" value="1"/>
</dbReference>
<dbReference type="SUPFAM" id="SSF49785">
    <property type="entry name" value="Galactose-binding domain-like"/>
    <property type="match status" value="2"/>
</dbReference>
<keyword evidence="2" id="KW-1133">Transmembrane helix</keyword>
<protein>
    <submittedName>
        <fullName evidence="4">Fibronectin type III domain-containing protein</fullName>
    </submittedName>
</protein>
<keyword evidence="2" id="KW-0812">Transmembrane</keyword>
<dbReference type="Gene3D" id="3.40.50.1110">
    <property type="entry name" value="SGNH hydrolase"/>
    <property type="match status" value="1"/>
</dbReference>
<dbReference type="PROSITE" id="PS50853">
    <property type="entry name" value="FN3"/>
    <property type="match status" value="3"/>
</dbReference>
<dbReference type="InterPro" id="IPR036116">
    <property type="entry name" value="FN3_sf"/>
</dbReference>
<dbReference type="EMBL" id="JASTZU010000063">
    <property type="protein sequence ID" value="MDL4843029.1"/>
    <property type="molecule type" value="Genomic_DNA"/>
</dbReference>
<dbReference type="InterPro" id="IPR049033">
    <property type="entry name" value="AGA-YXIM_GBD"/>
</dbReference>
<dbReference type="InterPro" id="IPR013783">
    <property type="entry name" value="Ig-like_fold"/>
</dbReference>
<dbReference type="RefSeq" id="WP_285934321.1">
    <property type="nucleotide sequence ID" value="NZ_JASTZU010000063.1"/>
</dbReference>
<dbReference type="SUPFAM" id="SSF52266">
    <property type="entry name" value="SGNH hydrolase"/>
    <property type="match status" value="1"/>
</dbReference>
<evidence type="ECO:0000256" key="2">
    <source>
        <dbReference type="SAM" id="Phobius"/>
    </source>
</evidence>
<gene>
    <name evidence="4" type="ORF">QQS35_21565</name>
</gene>
<feature type="domain" description="Fibronectin type-III" evidence="3">
    <location>
        <begin position="748"/>
        <end position="837"/>
    </location>
</feature>
<accession>A0ABT7LAY4</accession>
<feature type="compositionally biased region" description="Acidic residues" evidence="1">
    <location>
        <begin position="1458"/>
        <end position="1470"/>
    </location>
</feature>
<dbReference type="InterPro" id="IPR013830">
    <property type="entry name" value="SGNH_hydro"/>
</dbReference>
<keyword evidence="5" id="KW-1185">Reference proteome</keyword>
<name>A0ABT7LAY4_9BACI</name>
<dbReference type="InterPro" id="IPR028994">
    <property type="entry name" value="Integrin_alpha_N"/>
</dbReference>
<feature type="region of interest" description="Disordered" evidence="1">
    <location>
        <begin position="1420"/>
        <end position="1549"/>
    </location>
</feature>
<dbReference type="PANTHER" id="PTHR43118">
    <property type="entry name" value="RHAMNOGALACTURONAN LYASE (EUROFUNG)"/>
    <property type="match status" value="1"/>
</dbReference>
<dbReference type="InterPro" id="IPR003961">
    <property type="entry name" value="FN3_dom"/>
</dbReference>
<dbReference type="SUPFAM" id="SSF69318">
    <property type="entry name" value="Integrin alpha N-terminal domain"/>
    <property type="match status" value="1"/>
</dbReference>
<dbReference type="InterPro" id="IPR008979">
    <property type="entry name" value="Galactose-bd-like_sf"/>
</dbReference>
<dbReference type="InterPro" id="IPR041624">
    <property type="entry name" value="RGI_lyase"/>
</dbReference>
<dbReference type="Pfam" id="PF00041">
    <property type="entry name" value="fn3"/>
    <property type="match status" value="2"/>
</dbReference>
<dbReference type="InterPro" id="IPR049366">
    <property type="entry name" value="RGL11_C"/>
</dbReference>
<dbReference type="CDD" id="cd10318">
    <property type="entry name" value="RGL11"/>
    <property type="match status" value="1"/>
</dbReference>
<sequence length="1581" mass="173315">MVTESKRFFILFLSVLLVATNIPFMTINVHAEDTLTEKYFDFGTKDSSVADNHLQVSPETEYSEELGYGFVDTQNVTATSHEGSDKLKTDFVSYSGTSFQVDLPNADYVVSVVVGDSNATTNVGVKAETIQKIQDTSLSAGEFVNRDFEIALIDGQLTIELTGTSSKINAISISEMPSRSAGADPTVYVASDSTAQTYDPYWKPQAGWGQMLERFFNEEVTVDNQAIGGRSSKTFFTEGRLDNILREINPDDYLLIQFGHNDATVSVPERYTSVEDYKEYLETYVEGVRQRGGNPILVTPVGRRSFNPNTGEFNVSFPEYKKGMEEVAEDLDVLLVDLNTLSREYYNEVGPEETRSIFLHVDANVYEAYPDGKADDTHFQEYGAIQIARLLSSGIKELETPLASYVSDIETPDSVPGQPAGITVSGVSNAGAVLSWNAVDNTDIYRIYRKLADETDYQLVSSSTSPQLSMTGMEEGKTYDVVVTAVNGKGESEQSAVASITTKEAMYKYDFGPEGSTVAEGYTDVNPSVLYTKERGYGLASNEGVIVRDRGGDNVLRDWIGYFSVGWDFNVDVPNGLYAVKVYVADFLGSARTDLTIEDQGYGAVNAPSKGSTEKVIPEVAVTDGQMNFRFGGSTGIANGVELTPILLAPSNLTLDNQSFETSNVSATISWDEADGGDSYKIYRQIKGSDKTEQIGTTSDTTYTDTFVSVGLEYEYSVTTMDNIGTETVPSVPLTVKMIDDEQSVPDAPENLTLGAVNKNDLTLNWNETETAISYNIYRAEKQDGEYKLVGQATETSFTDTTVLTTIPYFYKVAAVNAGGVSEKSDALETPADTVLQKQMEDLDRAPIAVKTSEGVLVSWRMLGTDPGDIGFNIYRDGQLLNEDPISDRTNYVDETGTVDAVYEIHPVINGEERNERNITEVLENNYLDIPLNKPEAGQTPLGDPYTYRANDASVGDLDGDGEYELIVKWDPSNSRDSSQSGYTGNVYIDAYEMDGTQLWRMDLGVNIRAGAHYTQFIVYDFDGNGKAEVALKTADGTIDGEGNVIGRADADHRYTSGYVLQGDEYLTIFNGETGAAIDTVDYDPPRGDVSAWGDSYGNRVDRFLAGVAYLDGEKPSLVMARGYYTRTVLVAYNFEDGKLEKQWKFDSNDEGYSDWAGQGYHSLSIADVDHDQKDEVIYGQITIDDDGSGLYNSGLGHGDALHVSDLIPSRDGLEIFSVQEHTDSPYGFDMRDAETGEIIWGVETGLDTGRGLTADVDPTHDGSESWAVDGAWNSTTGGLYTAEGEKISESIPSSNFAIWWDGDLQRELLDHDWGDDAGVGVGTIDKWDYENNQSENILKADGTFSNNGTKGTPALQADLFGDWREEAIWRTEDSTALRVYMTTEPTNHKIYMLMHDAQYRTAIAWQNVAYNQPPHPSFFIGEGMAEPPMPNIDVVDVTKNNEPDEDDNDGDPSGGGDDPDSENDDGDKTDEEKDNGQDAPDETEDDNENPATGGNGQDNGNDDESQGDPITEDDKDDDSLKDKDDNTNNGTDIDEKVSEKGSKSDLPDTATSIYNILLLGSFLLVLAVGIWLYNRKKAVN</sequence>
<dbReference type="CDD" id="cd01821">
    <property type="entry name" value="Rhamnogalacturan_acetylesterase_like"/>
    <property type="match status" value="1"/>
</dbReference>
<keyword evidence="2" id="KW-0472">Membrane</keyword>
<evidence type="ECO:0000259" key="3">
    <source>
        <dbReference type="PROSITE" id="PS50853"/>
    </source>
</evidence>
<dbReference type="InterPro" id="IPR034641">
    <property type="entry name" value="RGL11"/>
</dbReference>
<reference evidence="4 5" key="1">
    <citation type="submission" date="2023-06" db="EMBL/GenBank/DDBJ databases">
        <title>Aquibacillus rhizosphaerae LR5S19.</title>
        <authorList>
            <person name="Sun J.-Q."/>
        </authorList>
    </citation>
    <scope>NUCLEOTIDE SEQUENCE [LARGE SCALE GENOMIC DNA]</scope>
    <source>
        <strain evidence="4 5">LR5S19</strain>
    </source>
</reference>
<dbReference type="InterPro" id="IPR036514">
    <property type="entry name" value="SGNH_hydro_sf"/>
</dbReference>
<dbReference type="Pfam" id="PF18370">
    <property type="entry name" value="RGI_lyase"/>
    <property type="match status" value="1"/>
</dbReference>
<dbReference type="Gene3D" id="2.60.120.430">
    <property type="entry name" value="Galactose-binding lectin"/>
    <property type="match status" value="2"/>
</dbReference>
<feature type="compositionally biased region" description="Basic and acidic residues" evidence="1">
    <location>
        <begin position="1534"/>
        <end position="1547"/>
    </location>
</feature>
<dbReference type="Pfam" id="PF21348">
    <property type="entry name" value="RGL11_C"/>
    <property type="match status" value="1"/>
</dbReference>
<dbReference type="Gene3D" id="2.60.40.10">
    <property type="entry name" value="Immunoglobulins"/>
    <property type="match status" value="4"/>
</dbReference>
<evidence type="ECO:0000313" key="5">
    <source>
        <dbReference type="Proteomes" id="UP001235343"/>
    </source>
</evidence>
<feature type="transmembrane region" description="Helical" evidence="2">
    <location>
        <begin position="1554"/>
        <end position="1574"/>
    </location>
</feature>
<dbReference type="SUPFAM" id="SSF49265">
    <property type="entry name" value="Fibronectin type III"/>
    <property type="match status" value="2"/>
</dbReference>
<dbReference type="Proteomes" id="UP001235343">
    <property type="component" value="Unassembled WGS sequence"/>
</dbReference>
<organism evidence="4 5">
    <name type="scientific">Aquibacillus rhizosphaerae</name>
    <dbReference type="NCBI Taxonomy" id="3051431"/>
    <lineage>
        <taxon>Bacteria</taxon>
        <taxon>Bacillati</taxon>
        <taxon>Bacillota</taxon>
        <taxon>Bacilli</taxon>
        <taxon>Bacillales</taxon>
        <taxon>Bacillaceae</taxon>
        <taxon>Aquibacillus</taxon>
    </lineage>
</organism>
<proteinExistence type="predicted"/>
<comment type="caution">
    <text evidence="4">The sequence shown here is derived from an EMBL/GenBank/DDBJ whole genome shotgun (WGS) entry which is preliminary data.</text>
</comment>
<dbReference type="InterPro" id="IPR037459">
    <property type="entry name" value="RhgT-like"/>
</dbReference>
<feature type="compositionally biased region" description="Acidic residues" evidence="1">
    <location>
        <begin position="1501"/>
        <end position="1518"/>
    </location>
</feature>
<feature type="domain" description="Fibronectin type-III" evidence="3">
    <location>
        <begin position="649"/>
        <end position="742"/>
    </location>
</feature>
<dbReference type="SMART" id="SM00060">
    <property type="entry name" value="FN3"/>
    <property type="match status" value="3"/>
</dbReference>
<dbReference type="Pfam" id="PF21254">
    <property type="entry name" value="AGA-YXIM_GBD"/>
    <property type="match status" value="2"/>
</dbReference>
<evidence type="ECO:0000256" key="1">
    <source>
        <dbReference type="SAM" id="MobiDB-lite"/>
    </source>
</evidence>
<feature type="domain" description="Fibronectin type-III" evidence="3">
    <location>
        <begin position="418"/>
        <end position="505"/>
    </location>
</feature>
<evidence type="ECO:0000313" key="4">
    <source>
        <dbReference type="EMBL" id="MDL4843029.1"/>
    </source>
</evidence>